<dbReference type="AlphaFoldDB" id="A0A9W9UDQ1"/>
<proteinExistence type="predicted"/>
<sequence>MQIGRAMDLFDLAADEIPATLYRVQYAESVTTNDSEGGLEAQDAQTIYNEADDLDHFLDAIERHLNWVHEDSIFISLFGDKNDAEDWMLERSSRFVSTDCALLEIDMTELLGFYVFRAQEIVDMFSLAIPPQTRRTIAGEYLVVHYIPPASIVSSRTVSDIKNSRRAPPLPLIPSEDVVAAELISRLRALGL</sequence>
<accession>A0A9W9UDQ1</accession>
<name>A0A9W9UDQ1_PENBR</name>
<dbReference type="PANTHER" id="PTHR40781">
    <property type="match status" value="1"/>
</dbReference>
<protein>
    <recommendedName>
        <fullName evidence="1">DUF7587 domain-containing protein</fullName>
    </recommendedName>
</protein>
<organism evidence="2 3">
    <name type="scientific">Penicillium brevicompactum</name>
    <dbReference type="NCBI Taxonomy" id="5074"/>
    <lineage>
        <taxon>Eukaryota</taxon>
        <taxon>Fungi</taxon>
        <taxon>Dikarya</taxon>
        <taxon>Ascomycota</taxon>
        <taxon>Pezizomycotina</taxon>
        <taxon>Eurotiomycetes</taxon>
        <taxon>Eurotiomycetidae</taxon>
        <taxon>Eurotiales</taxon>
        <taxon>Aspergillaceae</taxon>
        <taxon>Penicillium</taxon>
    </lineage>
</organism>
<reference evidence="2" key="2">
    <citation type="journal article" date="2023" name="IMA Fungus">
        <title>Comparative genomic study of the Penicillium genus elucidates a diverse pangenome and 15 lateral gene transfer events.</title>
        <authorList>
            <person name="Petersen C."/>
            <person name="Sorensen T."/>
            <person name="Nielsen M.R."/>
            <person name="Sondergaard T.E."/>
            <person name="Sorensen J.L."/>
            <person name="Fitzpatrick D.A."/>
            <person name="Frisvad J.C."/>
            <person name="Nielsen K.L."/>
        </authorList>
    </citation>
    <scope>NUCLEOTIDE SEQUENCE</scope>
    <source>
        <strain evidence="2">IBT 35673</strain>
    </source>
</reference>
<evidence type="ECO:0000259" key="1">
    <source>
        <dbReference type="Pfam" id="PF24494"/>
    </source>
</evidence>
<reference evidence="2" key="1">
    <citation type="submission" date="2022-12" db="EMBL/GenBank/DDBJ databases">
        <authorList>
            <person name="Petersen C."/>
        </authorList>
    </citation>
    <scope>NUCLEOTIDE SEQUENCE</scope>
    <source>
        <strain evidence="2">IBT 35673</strain>
    </source>
</reference>
<gene>
    <name evidence="2" type="ORF">N7452_007169</name>
</gene>
<evidence type="ECO:0000313" key="2">
    <source>
        <dbReference type="EMBL" id="KAJ5334766.1"/>
    </source>
</evidence>
<dbReference type="Proteomes" id="UP001147695">
    <property type="component" value="Unassembled WGS sequence"/>
</dbReference>
<dbReference type="EMBL" id="JAPZBQ010000004">
    <property type="protein sequence ID" value="KAJ5334766.1"/>
    <property type="molecule type" value="Genomic_DNA"/>
</dbReference>
<comment type="caution">
    <text evidence="2">The sequence shown here is derived from an EMBL/GenBank/DDBJ whole genome shotgun (WGS) entry which is preliminary data.</text>
</comment>
<feature type="domain" description="DUF7587" evidence="1">
    <location>
        <begin position="17"/>
        <end position="160"/>
    </location>
</feature>
<dbReference type="PANTHER" id="PTHR40781:SF1">
    <property type="match status" value="1"/>
</dbReference>
<evidence type="ECO:0000313" key="3">
    <source>
        <dbReference type="Proteomes" id="UP001147695"/>
    </source>
</evidence>
<dbReference type="InterPro" id="IPR056009">
    <property type="entry name" value="DUF7587"/>
</dbReference>
<dbReference type="Pfam" id="PF24494">
    <property type="entry name" value="DUF7587"/>
    <property type="match status" value="1"/>
</dbReference>